<dbReference type="EMBL" id="JAIQCV010000008">
    <property type="protein sequence ID" value="KAH1072594.1"/>
    <property type="molecule type" value="Genomic_DNA"/>
</dbReference>
<comment type="caution">
    <text evidence="1">The sequence shown here is derived from an EMBL/GenBank/DDBJ whole genome shotgun (WGS) entry which is preliminary data.</text>
</comment>
<evidence type="ECO:0000313" key="1">
    <source>
        <dbReference type="EMBL" id="KAH1072594.1"/>
    </source>
</evidence>
<keyword evidence="2" id="KW-1185">Reference proteome</keyword>
<protein>
    <submittedName>
        <fullName evidence="1">Uncharacterized protein</fullName>
    </submittedName>
</protein>
<proteinExistence type="predicted"/>
<evidence type="ECO:0000313" key="2">
    <source>
        <dbReference type="Proteomes" id="UP000828251"/>
    </source>
</evidence>
<reference evidence="1 2" key="1">
    <citation type="journal article" date="2021" name="Plant Biotechnol. J.">
        <title>Multi-omics assisted identification of the key and species-specific regulatory components of drought-tolerant mechanisms in Gossypium stocksii.</title>
        <authorList>
            <person name="Yu D."/>
            <person name="Ke L."/>
            <person name="Zhang D."/>
            <person name="Wu Y."/>
            <person name="Sun Y."/>
            <person name="Mei J."/>
            <person name="Sun J."/>
            <person name="Sun Y."/>
        </authorList>
    </citation>
    <scope>NUCLEOTIDE SEQUENCE [LARGE SCALE GENOMIC DNA]</scope>
    <source>
        <strain evidence="2">cv. E1</strain>
        <tissue evidence="1">Leaf</tissue>
    </source>
</reference>
<accession>A0A9D3V5G0</accession>
<organism evidence="1 2">
    <name type="scientific">Gossypium stocksii</name>
    <dbReference type="NCBI Taxonomy" id="47602"/>
    <lineage>
        <taxon>Eukaryota</taxon>
        <taxon>Viridiplantae</taxon>
        <taxon>Streptophyta</taxon>
        <taxon>Embryophyta</taxon>
        <taxon>Tracheophyta</taxon>
        <taxon>Spermatophyta</taxon>
        <taxon>Magnoliopsida</taxon>
        <taxon>eudicotyledons</taxon>
        <taxon>Gunneridae</taxon>
        <taxon>Pentapetalae</taxon>
        <taxon>rosids</taxon>
        <taxon>malvids</taxon>
        <taxon>Malvales</taxon>
        <taxon>Malvaceae</taxon>
        <taxon>Malvoideae</taxon>
        <taxon>Gossypium</taxon>
    </lineage>
</organism>
<name>A0A9D3V5G0_9ROSI</name>
<dbReference type="Proteomes" id="UP000828251">
    <property type="component" value="Unassembled WGS sequence"/>
</dbReference>
<gene>
    <name evidence="1" type="ORF">J1N35_024922</name>
</gene>
<dbReference type="AlphaFoldDB" id="A0A9D3V5G0"/>
<sequence>MTTRGVRSHSMRGRGERSLVALAKSFSQGSMCILEISEIVKTLIFYGGNQETKDDVVFQELIRDLQRVVRAQSVYVGQGPMT</sequence>